<feature type="compositionally biased region" description="Basic and acidic residues" evidence="3">
    <location>
        <begin position="180"/>
        <end position="189"/>
    </location>
</feature>
<keyword evidence="6" id="KW-1185">Reference proteome</keyword>
<dbReference type="PROSITE" id="PS50893">
    <property type="entry name" value="ABC_TRANSPORTER_2"/>
    <property type="match status" value="1"/>
</dbReference>
<evidence type="ECO:0000256" key="2">
    <source>
        <dbReference type="ARBA" id="ARBA00022840"/>
    </source>
</evidence>
<sequence>MQSSTANLRNTFSNLMDEDCETKKRIGKLQSLYSAKEIKNVMEDGELDYPHEKSHPEGMSFELSDVNFSYPTTQKKESSLSSVNLKIHSGSVVVIVGSNGSGKSTLIRLLSRLYEPTSWTYRTTSLRESSILLSQDHNIFPMDSAEKGGAKEFIEKLDKGFDTIIHPMVAIAANKLEHQPDHPLQEEKKKISKKSNISGGEQQRVVAARAFMRMNSGKIRFVAVDEPTSALDSEGELQLFTRLLEAREGKTMVFVTHRFGYLTKHADMIVCMKNGTVEEVGTHSELYANKTGEYTKLYNIQANAFLADS</sequence>
<proteinExistence type="predicted"/>
<dbReference type="InterPro" id="IPR003593">
    <property type="entry name" value="AAA+_ATPase"/>
</dbReference>
<dbReference type="GO" id="GO:0016887">
    <property type="term" value="F:ATP hydrolysis activity"/>
    <property type="evidence" value="ECO:0007669"/>
    <property type="project" value="InterPro"/>
</dbReference>
<dbReference type="InterPro" id="IPR003439">
    <property type="entry name" value="ABC_transporter-like_ATP-bd"/>
</dbReference>
<dbReference type="EMBL" id="JACGCI010000046">
    <property type="protein sequence ID" value="KAF6752067.1"/>
    <property type="molecule type" value="Genomic_DNA"/>
</dbReference>
<feature type="domain" description="ABC transporter" evidence="4">
    <location>
        <begin position="61"/>
        <end position="299"/>
    </location>
</feature>
<dbReference type="AlphaFoldDB" id="A0A8H6HTI9"/>
<dbReference type="OrthoDB" id="6500128at2759"/>
<name>A0A8H6HTI9_9AGAR</name>
<dbReference type="Pfam" id="PF00005">
    <property type="entry name" value="ABC_tran"/>
    <property type="match status" value="1"/>
</dbReference>
<keyword evidence="2" id="KW-0067">ATP-binding</keyword>
<evidence type="ECO:0000256" key="3">
    <source>
        <dbReference type="SAM" id="MobiDB-lite"/>
    </source>
</evidence>
<dbReference type="Proteomes" id="UP000521943">
    <property type="component" value="Unassembled WGS sequence"/>
</dbReference>
<dbReference type="GO" id="GO:0005524">
    <property type="term" value="F:ATP binding"/>
    <property type="evidence" value="ECO:0007669"/>
    <property type="project" value="UniProtKB-KW"/>
</dbReference>
<evidence type="ECO:0000259" key="4">
    <source>
        <dbReference type="PROSITE" id="PS50893"/>
    </source>
</evidence>
<gene>
    <name evidence="5" type="ORF">DFP72DRAFT_991178</name>
</gene>
<protein>
    <submittedName>
        <fullName evidence="5">P-loop containing nucleoside triphosphate hydrolase protein</fullName>
    </submittedName>
</protein>
<comment type="caution">
    <text evidence="5">The sequence shown here is derived from an EMBL/GenBank/DDBJ whole genome shotgun (WGS) entry which is preliminary data.</text>
</comment>
<dbReference type="SUPFAM" id="SSF52540">
    <property type="entry name" value="P-loop containing nucleoside triphosphate hydrolases"/>
    <property type="match status" value="1"/>
</dbReference>
<dbReference type="CDD" id="cd03228">
    <property type="entry name" value="ABCC_MRP_Like"/>
    <property type="match status" value="1"/>
</dbReference>
<dbReference type="GO" id="GO:0015421">
    <property type="term" value="F:ABC-type oligopeptide transporter activity"/>
    <property type="evidence" value="ECO:0007669"/>
    <property type="project" value="TreeGrafter"/>
</dbReference>
<organism evidence="5 6">
    <name type="scientific">Ephemerocybe angulata</name>
    <dbReference type="NCBI Taxonomy" id="980116"/>
    <lineage>
        <taxon>Eukaryota</taxon>
        <taxon>Fungi</taxon>
        <taxon>Dikarya</taxon>
        <taxon>Basidiomycota</taxon>
        <taxon>Agaricomycotina</taxon>
        <taxon>Agaricomycetes</taxon>
        <taxon>Agaricomycetidae</taxon>
        <taxon>Agaricales</taxon>
        <taxon>Agaricineae</taxon>
        <taxon>Psathyrellaceae</taxon>
        <taxon>Ephemerocybe</taxon>
    </lineage>
</organism>
<evidence type="ECO:0000313" key="5">
    <source>
        <dbReference type="EMBL" id="KAF6752067.1"/>
    </source>
</evidence>
<reference evidence="5 6" key="1">
    <citation type="submission" date="2020-07" db="EMBL/GenBank/DDBJ databases">
        <title>Comparative genomics of pyrophilous fungi reveals a link between fire events and developmental genes.</title>
        <authorList>
            <consortium name="DOE Joint Genome Institute"/>
            <person name="Steindorff A.S."/>
            <person name="Carver A."/>
            <person name="Calhoun S."/>
            <person name="Stillman K."/>
            <person name="Liu H."/>
            <person name="Lipzen A."/>
            <person name="Pangilinan J."/>
            <person name="Labutti K."/>
            <person name="Bruns T.D."/>
            <person name="Grigoriev I.V."/>
        </authorList>
    </citation>
    <scope>NUCLEOTIDE SEQUENCE [LARGE SCALE GENOMIC DNA]</scope>
    <source>
        <strain evidence="5 6">CBS 144469</strain>
    </source>
</reference>
<dbReference type="InterPro" id="IPR027417">
    <property type="entry name" value="P-loop_NTPase"/>
</dbReference>
<dbReference type="PANTHER" id="PTHR43394:SF1">
    <property type="entry name" value="ATP-BINDING CASSETTE SUB-FAMILY B MEMBER 10, MITOCHONDRIAL"/>
    <property type="match status" value="1"/>
</dbReference>
<evidence type="ECO:0000256" key="1">
    <source>
        <dbReference type="ARBA" id="ARBA00022741"/>
    </source>
</evidence>
<dbReference type="Gene3D" id="3.40.50.300">
    <property type="entry name" value="P-loop containing nucleotide triphosphate hydrolases"/>
    <property type="match status" value="1"/>
</dbReference>
<feature type="region of interest" description="Disordered" evidence="3">
    <location>
        <begin position="180"/>
        <end position="200"/>
    </location>
</feature>
<evidence type="ECO:0000313" key="6">
    <source>
        <dbReference type="Proteomes" id="UP000521943"/>
    </source>
</evidence>
<accession>A0A8H6HTI9</accession>
<dbReference type="InterPro" id="IPR039421">
    <property type="entry name" value="Type_1_exporter"/>
</dbReference>
<dbReference type="PANTHER" id="PTHR43394">
    <property type="entry name" value="ATP-DEPENDENT PERMEASE MDL1, MITOCHONDRIAL"/>
    <property type="match status" value="1"/>
</dbReference>
<dbReference type="SMART" id="SM00382">
    <property type="entry name" value="AAA"/>
    <property type="match status" value="1"/>
</dbReference>
<keyword evidence="5" id="KW-0378">Hydrolase</keyword>
<keyword evidence="1" id="KW-0547">Nucleotide-binding</keyword>